<proteinExistence type="predicted"/>
<name>A0A1V0SDL6_9VIRU</name>
<organism evidence="1">
    <name type="scientific">Indivirus ILV1</name>
    <dbReference type="NCBI Taxonomy" id="1977633"/>
    <lineage>
        <taxon>Viruses</taxon>
        <taxon>Varidnaviria</taxon>
        <taxon>Bamfordvirae</taxon>
        <taxon>Nucleocytoviricota</taxon>
        <taxon>Megaviricetes</taxon>
        <taxon>Imitervirales</taxon>
        <taxon>Mimiviridae</taxon>
        <taxon>Klosneuvirinae</taxon>
        <taxon>Indivirus</taxon>
    </lineage>
</organism>
<dbReference type="EMBL" id="KY684087">
    <property type="protein sequence ID" value="ARF09805.1"/>
    <property type="molecule type" value="Genomic_DNA"/>
</dbReference>
<sequence>MTTYKFVNSFKETCANNEPNVNFYQIAAFADLETKLYHVRKFTINCSNEFISVRNHNISQRSLDKLIKLKKNNEYKLFPVYDLNYVDYPSLSDILLLKSDMLSNNYYHYGYAPINNSF</sequence>
<reference evidence="1" key="1">
    <citation type="journal article" date="2017" name="Science">
        <title>Giant viruses with an expanded complement of translation system components.</title>
        <authorList>
            <person name="Schulz F."/>
            <person name="Yutin N."/>
            <person name="Ivanova N.N."/>
            <person name="Ortega D.R."/>
            <person name="Lee T.K."/>
            <person name="Vierheilig J."/>
            <person name="Daims H."/>
            <person name="Horn M."/>
            <person name="Wagner M."/>
            <person name="Jensen G.J."/>
            <person name="Kyrpides N.C."/>
            <person name="Koonin E.V."/>
            <person name="Woyke T."/>
        </authorList>
    </citation>
    <scope>NUCLEOTIDE SEQUENCE</scope>
    <source>
        <strain evidence="1">ILV1</strain>
    </source>
</reference>
<evidence type="ECO:0000313" key="1">
    <source>
        <dbReference type="EMBL" id="ARF09805.1"/>
    </source>
</evidence>
<accession>A0A1V0SDL6</accession>
<protein>
    <submittedName>
        <fullName evidence="1">Uncharacterized protein</fullName>
    </submittedName>
</protein>
<gene>
    <name evidence="1" type="ORF">Indivirus_3_54</name>
</gene>